<evidence type="ECO:0000313" key="4">
    <source>
        <dbReference type="Proteomes" id="UP001574673"/>
    </source>
</evidence>
<name>A0ABV4UD11_9RHOO</name>
<dbReference type="PANTHER" id="PTHR40516:SF1">
    <property type="entry name" value="ANTITOXIN CHPS-RELATED"/>
    <property type="match status" value="1"/>
</dbReference>
<accession>A0ABV4UD11</accession>
<feature type="region of interest" description="Disordered" evidence="1">
    <location>
        <begin position="63"/>
        <end position="82"/>
    </location>
</feature>
<protein>
    <submittedName>
        <fullName evidence="3">AbrB/MazE/SpoVT family DNA-binding domain-containing protein</fullName>
    </submittedName>
</protein>
<dbReference type="EMBL" id="JBEUWX010000002">
    <property type="protein sequence ID" value="MFA9949254.1"/>
    <property type="molecule type" value="Genomic_DNA"/>
</dbReference>
<dbReference type="Proteomes" id="UP001574673">
    <property type="component" value="Unassembled WGS sequence"/>
</dbReference>
<dbReference type="Pfam" id="PF04014">
    <property type="entry name" value="MazE_antitoxin"/>
    <property type="match status" value="1"/>
</dbReference>
<evidence type="ECO:0000256" key="1">
    <source>
        <dbReference type="SAM" id="MobiDB-lite"/>
    </source>
</evidence>
<dbReference type="Gene3D" id="2.10.260.10">
    <property type="match status" value="1"/>
</dbReference>
<gene>
    <name evidence="3" type="ORF">ABCS64_02735</name>
</gene>
<dbReference type="RefSeq" id="WP_418890399.1">
    <property type="nucleotide sequence ID" value="NZ_JBEUWX010000002.1"/>
</dbReference>
<dbReference type="InterPro" id="IPR039052">
    <property type="entry name" value="Antitox_PemI-like"/>
</dbReference>
<sequence>MKLSIQKWGNSAAVRLPSAMLAQLGVKIGDAFTVEVSARQAVLRAAKPRYTLDELLAQCDPNAPAPDLGGWDDAKPVGQEVW</sequence>
<keyword evidence="3" id="KW-0238">DNA-binding</keyword>
<comment type="caution">
    <text evidence="3">The sequence shown here is derived from an EMBL/GenBank/DDBJ whole genome shotgun (WGS) entry which is preliminary data.</text>
</comment>
<reference evidence="4" key="1">
    <citation type="submission" date="2024-06" db="EMBL/GenBank/DDBJ databases">
        <title>Radixoralia hellwigii gen. nov., sp nov., isolated from a root canal in the human oral cavity.</title>
        <authorList>
            <person name="Bartsch S."/>
            <person name="Wittmer A."/>
            <person name="Schulz A.-K."/>
            <person name="Neumann-Schaal M."/>
            <person name="Wolf J."/>
            <person name="Gronow S."/>
            <person name="Tennert C."/>
            <person name="Haecker G."/>
            <person name="Cieplik F."/>
            <person name="Al-Ahmad A."/>
        </authorList>
    </citation>
    <scope>NUCLEOTIDE SEQUENCE [LARGE SCALE GENOMIC DNA]</scope>
    <source>
        <strain evidence="4">Wk13</strain>
    </source>
</reference>
<evidence type="ECO:0000313" key="3">
    <source>
        <dbReference type="EMBL" id="MFA9949254.1"/>
    </source>
</evidence>
<dbReference type="InterPro" id="IPR037914">
    <property type="entry name" value="SpoVT-AbrB_sf"/>
</dbReference>
<dbReference type="SUPFAM" id="SSF89447">
    <property type="entry name" value="AbrB/MazE/MraZ-like"/>
    <property type="match status" value="1"/>
</dbReference>
<dbReference type="PANTHER" id="PTHR40516">
    <property type="entry name" value="ANTITOXIN CHPS-RELATED"/>
    <property type="match status" value="1"/>
</dbReference>
<dbReference type="SMART" id="SM00966">
    <property type="entry name" value="SpoVT_AbrB"/>
    <property type="match status" value="1"/>
</dbReference>
<proteinExistence type="predicted"/>
<feature type="domain" description="SpoVT-AbrB" evidence="2">
    <location>
        <begin position="6"/>
        <end position="51"/>
    </location>
</feature>
<keyword evidence="4" id="KW-1185">Reference proteome</keyword>
<dbReference type="GO" id="GO:0003677">
    <property type="term" value="F:DNA binding"/>
    <property type="evidence" value="ECO:0007669"/>
    <property type="project" value="UniProtKB-KW"/>
</dbReference>
<dbReference type="InterPro" id="IPR007159">
    <property type="entry name" value="SpoVT-AbrB_dom"/>
</dbReference>
<organism evidence="3 4">
    <name type="scientific">Dentiradicibacter hellwigii</name>
    <dbReference type="NCBI Taxonomy" id="3149053"/>
    <lineage>
        <taxon>Bacteria</taxon>
        <taxon>Pseudomonadati</taxon>
        <taxon>Pseudomonadota</taxon>
        <taxon>Betaproteobacteria</taxon>
        <taxon>Rhodocyclales</taxon>
        <taxon>Rhodocyclaceae</taxon>
        <taxon>Dentiradicibacter</taxon>
    </lineage>
</organism>
<evidence type="ECO:0000259" key="2">
    <source>
        <dbReference type="SMART" id="SM00966"/>
    </source>
</evidence>